<dbReference type="PANTHER" id="PTHR33734:SF22">
    <property type="entry name" value="MEMBRANE-BOUND LYTIC MUREIN TRANSGLYCOSYLASE D"/>
    <property type="match status" value="1"/>
</dbReference>
<dbReference type="CDD" id="cd16894">
    <property type="entry name" value="MltD-like"/>
    <property type="match status" value="1"/>
</dbReference>
<dbReference type="Gene3D" id="1.10.530.10">
    <property type="match status" value="1"/>
</dbReference>
<dbReference type="EMBL" id="UINC01017446">
    <property type="protein sequence ID" value="SVA72337.1"/>
    <property type="molecule type" value="Genomic_DNA"/>
</dbReference>
<dbReference type="AlphaFoldDB" id="A0A381Y7G2"/>
<gene>
    <name evidence="2" type="ORF">METZ01_LOCUS125191</name>
</gene>
<sequence length="732" mass="84509">MQAKGKDLLTETIKTLFLILMLLFSSQGYADANLNREVHTLHHYHFSTPVGLESKVEFWKKIYSEYSTDHYVVHDMDNLGTIYEIVYIKNGSKISRRAREPRLNRVKRKYKKILLKISRTKKKQFLKGDAKRVYNLVKSDFRKASRRIRVQVGQSDRFKSGIERSGKYKDRINQIFSEAKLPLELAVLPHVESSFQVNAYSSAGAAGIWQFTRGTGRLFMNVGYDVDERRDPILSTIAAAKLLKSNFKSLQSWPLAITAYNHGTQGMKNAKKRYGTNIVDVINGYRSRSFGFASKNFYAEFLAALHVVKNKNKYFPNLNFDKPQNLSSVVFKDFVSISSVMSNLKMTRDEIAKYNPALRRPVISGQKRIPRNFTFQAPQNKFSQRRDFYQIIPASERHKNQIRSKWYTVRRGDTLSGISSRFRTSVNKLYSYNNLTHRNKIYIGQVLRLPGKRGSAYSSVRMVKQYRKKYSGELIKYRVRRNDNLTKIANRFDTEVSELLRLNRIKYPDQIILGQILRVPSGEKSLKGRIQIASRSKVVQLTAYKSARKRNNSEKLTTQDFEVKLAHIKSVDKANQGRPAFRPVSFTSKNDTISSSQVGVIVVDFDETLSHYAEWSKLPVKKITNLNRMNNSSQLNVHAEIKIPFVKVEPDLFEERRQEYHKAIQEDFFNNYKIDKLLVRNMAKGETAWEICNEIYAIPFWLLASYNPGKDINSIPVGESVVVPIISPVKSS</sequence>
<organism evidence="2">
    <name type="scientific">marine metagenome</name>
    <dbReference type="NCBI Taxonomy" id="408172"/>
    <lineage>
        <taxon>unclassified sequences</taxon>
        <taxon>metagenomes</taxon>
        <taxon>ecological metagenomes</taxon>
    </lineage>
</organism>
<dbReference type="SUPFAM" id="SSF53955">
    <property type="entry name" value="Lysozyme-like"/>
    <property type="match status" value="1"/>
</dbReference>
<dbReference type="InterPro" id="IPR008258">
    <property type="entry name" value="Transglycosylase_SLT_dom_1"/>
</dbReference>
<dbReference type="CDD" id="cd00118">
    <property type="entry name" value="LysM"/>
    <property type="match status" value="2"/>
</dbReference>
<protein>
    <recommendedName>
        <fullName evidence="1">LysM domain-containing protein</fullName>
    </recommendedName>
</protein>
<accession>A0A381Y7G2</accession>
<evidence type="ECO:0000259" key="1">
    <source>
        <dbReference type="PROSITE" id="PS51782"/>
    </source>
</evidence>
<dbReference type="InterPro" id="IPR018392">
    <property type="entry name" value="LysM"/>
</dbReference>
<reference evidence="2" key="1">
    <citation type="submission" date="2018-05" db="EMBL/GenBank/DDBJ databases">
        <authorList>
            <person name="Lanie J.A."/>
            <person name="Ng W.-L."/>
            <person name="Kazmierczak K.M."/>
            <person name="Andrzejewski T.M."/>
            <person name="Davidsen T.M."/>
            <person name="Wayne K.J."/>
            <person name="Tettelin H."/>
            <person name="Glass J.I."/>
            <person name="Rusch D."/>
            <person name="Podicherti R."/>
            <person name="Tsui H.-C.T."/>
            <person name="Winkler M.E."/>
        </authorList>
    </citation>
    <scope>NUCLEOTIDE SEQUENCE</scope>
</reference>
<dbReference type="InterPro" id="IPR023346">
    <property type="entry name" value="Lysozyme-like_dom_sf"/>
</dbReference>
<dbReference type="SUPFAM" id="SSF54106">
    <property type="entry name" value="LysM domain"/>
    <property type="match status" value="2"/>
</dbReference>
<dbReference type="PROSITE" id="PS51782">
    <property type="entry name" value="LYSM"/>
    <property type="match status" value="2"/>
</dbReference>
<dbReference type="InterPro" id="IPR036779">
    <property type="entry name" value="LysM_dom_sf"/>
</dbReference>
<feature type="domain" description="LysM" evidence="1">
    <location>
        <begin position="405"/>
        <end position="449"/>
    </location>
</feature>
<dbReference type="Pfam" id="PF01476">
    <property type="entry name" value="LysM"/>
    <property type="match status" value="3"/>
</dbReference>
<dbReference type="Gene3D" id="3.10.350.10">
    <property type="entry name" value="LysM domain"/>
    <property type="match status" value="2"/>
</dbReference>
<evidence type="ECO:0000313" key="2">
    <source>
        <dbReference type="EMBL" id="SVA72337.1"/>
    </source>
</evidence>
<feature type="domain" description="LysM" evidence="1">
    <location>
        <begin position="475"/>
        <end position="519"/>
    </location>
</feature>
<name>A0A381Y7G2_9ZZZZ</name>
<dbReference type="Pfam" id="PF01464">
    <property type="entry name" value="SLT"/>
    <property type="match status" value="1"/>
</dbReference>
<dbReference type="PANTHER" id="PTHR33734">
    <property type="entry name" value="LYSM DOMAIN-CONTAINING GPI-ANCHORED PROTEIN 2"/>
    <property type="match status" value="1"/>
</dbReference>
<proteinExistence type="predicted"/>
<dbReference type="SMART" id="SM00257">
    <property type="entry name" value="LysM"/>
    <property type="match status" value="4"/>
</dbReference>